<dbReference type="InterPro" id="IPR036291">
    <property type="entry name" value="NAD(P)-bd_dom_sf"/>
</dbReference>
<evidence type="ECO:0000313" key="4">
    <source>
        <dbReference type="Proteomes" id="UP000310066"/>
    </source>
</evidence>
<dbReference type="InterPro" id="IPR001509">
    <property type="entry name" value="Epimerase_deHydtase"/>
</dbReference>
<dbReference type="Gene3D" id="3.40.50.720">
    <property type="entry name" value="NAD(P)-binding Rossmann-like Domain"/>
    <property type="match status" value="2"/>
</dbReference>
<protein>
    <recommendedName>
        <fullName evidence="2">NAD-dependent epimerase/dehydratase domain-containing protein</fullName>
    </recommendedName>
</protein>
<dbReference type="InterPro" id="IPR051606">
    <property type="entry name" value="Polyketide_Oxido-like"/>
</dbReference>
<organism evidence="3 4">
    <name type="scientific">Friedmanniomyces endolithicus</name>
    <dbReference type="NCBI Taxonomy" id="329885"/>
    <lineage>
        <taxon>Eukaryota</taxon>
        <taxon>Fungi</taxon>
        <taxon>Dikarya</taxon>
        <taxon>Ascomycota</taxon>
        <taxon>Pezizomycotina</taxon>
        <taxon>Dothideomycetes</taxon>
        <taxon>Dothideomycetidae</taxon>
        <taxon>Mycosphaerellales</taxon>
        <taxon>Teratosphaeriaceae</taxon>
        <taxon>Friedmanniomyces</taxon>
    </lineage>
</organism>
<dbReference type="Pfam" id="PF01370">
    <property type="entry name" value="Epimerase"/>
    <property type="match status" value="1"/>
</dbReference>
<evidence type="ECO:0000256" key="1">
    <source>
        <dbReference type="ARBA" id="ARBA00038376"/>
    </source>
</evidence>
<dbReference type="GO" id="GO:0016646">
    <property type="term" value="F:oxidoreductase activity, acting on the CH-NH group of donors, NAD or NADP as acceptor"/>
    <property type="evidence" value="ECO:0007669"/>
    <property type="project" value="TreeGrafter"/>
</dbReference>
<sequence length="318" mass="35027">MVTKVAVLGPAGFGGSYVVNELLNRGSYDVVGISRNPGKIGKHDRYTPHALDITNATIAELIEAFKSVDVVINAFNPPYGPNVYTETFVETVRRIVIAAKHSNLQYFLTIGGTGSLYLRDPATSYETAADSRPFWLAYRRATADSEAATYHMEERIGFGSPMSRSMRAYRSARQSLLSNPGSLTAANRKVIDETEKMVTEGPDPIPDIPIAARATYMFFEGNTTFPWSFVSPPAKYIPGPRTAKYEVHIDRVPLAPESERTKGSENEFDGRLLGISVADLAVAIVDEVEKREKIGKHWSAVAELPGEHERHASYARLS</sequence>
<dbReference type="EMBL" id="NAJP01000100">
    <property type="protein sequence ID" value="TKA30852.1"/>
    <property type="molecule type" value="Genomic_DNA"/>
</dbReference>
<dbReference type="SUPFAM" id="SSF51735">
    <property type="entry name" value="NAD(P)-binding Rossmann-fold domains"/>
    <property type="match status" value="1"/>
</dbReference>
<reference evidence="3 4" key="1">
    <citation type="submission" date="2017-03" db="EMBL/GenBank/DDBJ databases">
        <title>Genomes of endolithic fungi from Antarctica.</title>
        <authorList>
            <person name="Coleine C."/>
            <person name="Masonjones S."/>
            <person name="Stajich J.E."/>
        </authorList>
    </citation>
    <scope>NUCLEOTIDE SEQUENCE [LARGE SCALE GENOMIC DNA]</scope>
    <source>
        <strain evidence="3 4">CCFEE 5311</strain>
    </source>
</reference>
<dbReference type="PANTHER" id="PTHR43355:SF2">
    <property type="entry name" value="FLAVIN REDUCTASE (NADPH)"/>
    <property type="match status" value="1"/>
</dbReference>
<proteinExistence type="inferred from homology"/>
<accession>A0A4U0U881</accession>
<evidence type="ECO:0000259" key="2">
    <source>
        <dbReference type="Pfam" id="PF01370"/>
    </source>
</evidence>
<gene>
    <name evidence="3" type="ORF">B0A54_15773</name>
</gene>
<dbReference type="PANTHER" id="PTHR43355">
    <property type="entry name" value="FLAVIN REDUCTASE (NADPH)"/>
    <property type="match status" value="1"/>
</dbReference>
<dbReference type="OrthoDB" id="10250730at2759"/>
<dbReference type="Proteomes" id="UP000310066">
    <property type="component" value="Unassembled WGS sequence"/>
</dbReference>
<comment type="caution">
    <text evidence="3">The sequence shown here is derived from an EMBL/GenBank/DDBJ whole genome shotgun (WGS) entry which is preliminary data.</text>
</comment>
<feature type="domain" description="NAD-dependent epimerase/dehydratase" evidence="2">
    <location>
        <begin position="5"/>
        <end position="129"/>
    </location>
</feature>
<dbReference type="STRING" id="329885.A0A4U0U881"/>
<name>A0A4U0U881_9PEZI</name>
<dbReference type="AlphaFoldDB" id="A0A4U0U881"/>
<comment type="similarity">
    <text evidence="1">Belongs to the avfA family.</text>
</comment>
<evidence type="ECO:0000313" key="3">
    <source>
        <dbReference type="EMBL" id="TKA30852.1"/>
    </source>
</evidence>